<evidence type="ECO:0000256" key="2">
    <source>
        <dbReference type="ARBA" id="ARBA00023125"/>
    </source>
</evidence>
<dbReference type="PANTHER" id="PTHR33204:SF37">
    <property type="entry name" value="HTH-TYPE TRANSCRIPTIONAL REGULATOR YODB"/>
    <property type="match status" value="1"/>
</dbReference>
<dbReference type="Pfam" id="PF01638">
    <property type="entry name" value="HxlR"/>
    <property type="match status" value="1"/>
</dbReference>
<dbReference type="Proteomes" id="UP000501130">
    <property type="component" value="Chromosome"/>
</dbReference>
<dbReference type="PROSITE" id="PS51118">
    <property type="entry name" value="HTH_HXLR"/>
    <property type="match status" value="1"/>
</dbReference>
<evidence type="ECO:0000256" key="1">
    <source>
        <dbReference type="ARBA" id="ARBA00023015"/>
    </source>
</evidence>
<evidence type="ECO:0000313" key="6">
    <source>
        <dbReference type="Proteomes" id="UP000501130"/>
    </source>
</evidence>
<dbReference type="InterPro" id="IPR036390">
    <property type="entry name" value="WH_DNA-bd_sf"/>
</dbReference>
<dbReference type="PANTHER" id="PTHR33204">
    <property type="entry name" value="TRANSCRIPTIONAL REGULATOR, MARR FAMILY"/>
    <property type="match status" value="1"/>
</dbReference>
<keyword evidence="2" id="KW-0238">DNA-binding</keyword>
<feature type="domain" description="HTH hxlR-type" evidence="4">
    <location>
        <begin position="5"/>
        <end position="105"/>
    </location>
</feature>
<gene>
    <name evidence="5" type="ORF">HKT17_09795</name>
</gene>
<keyword evidence="1" id="KW-0805">Transcription regulation</keyword>
<evidence type="ECO:0000259" key="4">
    <source>
        <dbReference type="PROSITE" id="PS51118"/>
    </source>
</evidence>
<organism evidence="5 6">
    <name type="scientific">Limnobacter profundi</name>
    <dbReference type="NCBI Taxonomy" id="2732163"/>
    <lineage>
        <taxon>Bacteria</taxon>
        <taxon>Pseudomonadati</taxon>
        <taxon>Pseudomonadota</taxon>
        <taxon>Betaproteobacteria</taxon>
        <taxon>Burkholderiales</taxon>
        <taxon>Burkholderiaceae</taxon>
        <taxon>Limnobacter</taxon>
    </lineage>
</organism>
<dbReference type="SUPFAM" id="SSF46785">
    <property type="entry name" value="Winged helix' DNA-binding domain"/>
    <property type="match status" value="1"/>
</dbReference>
<sequence length="108" mass="12328">MTDETSAFREMLLDCLACKWSLHLLEKIGRGVNRPGQLTRNIDGLSTKVMNQSLQRLVDYHLLNKQVFNEKPPRVEYELTLFGQEVLDALLTLRALQAKYSALLLPGQ</sequence>
<evidence type="ECO:0000313" key="5">
    <source>
        <dbReference type="EMBL" id="QJR29974.1"/>
    </source>
</evidence>
<dbReference type="InterPro" id="IPR036388">
    <property type="entry name" value="WH-like_DNA-bd_sf"/>
</dbReference>
<dbReference type="EMBL" id="CP053084">
    <property type="protein sequence ID" value="QJR29974.1"/>
    <property type="molecule type" value="Genomic_DNA"/>
</dbReference>
<reference evidence="5 6" key="1">
    <citation type="submission" date="2020-05" db="EMBL/GenBank/DDBJ databases">
        <title>Compete genome of Limnobacter sp. SAORIC-580.</title>
        <authorList>
            <person name="Song J."/>
            <person name="Cho J.-C."/>
        </authorList>
    </citation>
    <scope>NUCLEOTIDE SEQUENCE [LARGE SCALE GENOMIC DNA]</scope>
    <source>
        <strain evidence="5 6">SAORIC-580</strain>
    </source>
</reference>
<evidence type="ECO:0000256" key="3">
    <source>
        <dbReference type="ARBA" id="ARBA00023163"/>
    </source>
</evidence>
<accession>A0ABX6N6D4</accession>
<dbReference type="Gene3D" id="1.10.10.10">
    <property type="entry name" value="Winged helix-like DNA-binding domain superfamily/Winged helix DNA-binding domain"/>
    <property type="match status" value="1"/>
</dbReference>
<dbReference type="RefSeq" id="WP_171099686.1">
    <property type="nucleotide sequence ID" value="NZ_CP053084.1"/>
</dbReference>
<protein>
    <submittedName>
        <fullName evidence="5">Helix-turn-helix transcriptional regulator</fullName>
    </submittedName>
</protein>
<dbReference type="InterPro" id="IPR002577">
    <property type="entry name" value="HTH_HxlR"/>
</dbReference>
<name>A0ABX6N6D4_9BURK</name>
<keyword evidence="6" id="KW-1185">Reference proteome</keyword>
<proteinExistence type="predicted"/>
<keyword evidence="3" id="KW-0804">Transcription</keyword>